<organism evidence="1 2">
    <name type="scientific">Mya arenaria</name>
    <name type="common">Soft-shell clam</name>
    <dbReference type="NCBI Taxonomy" id="6604"/>
    <lineage>
        <taxon>Eukaryota</taxon>
        <taxon>Metazoa</taxon>
        <taxon>Spiralia</taxon>
        <taxon>Lophotrochozoa</taxon>
        <taxon>Mollusca</taxon>
        <taxon>Bivalvia</taxon>
        <taxon>Autobranchia</taxon>
        <taxon>Heteroconchia</taxon>
        <taxon>Euheterodonta</taxon>
        <taxon>Imparidentia</taxon>
        <taxon>Neoheterodontei</taxon>
        <taxon>Myida</taxon>
        <taxon>Myoidea</taxon>
        <taxon>Myidae</taxon>
        <taxon>Mya</taxon>
    </lineage>
</organism>
<name>A0ABY7FQB8_MYAAR</name>
<keyword evidence="2" id="KW-1185">Reference proteome</keyword>
<protein>
    <submittedName>
        <fullName evidence="1">Uncharacterized protein</fullName>
    </submittedName>
</protein>
<evidence type="ECO:0000313" key="1">
    <source>
        <dbReference type="EMBL" id="WAR23232.1"/>
    </source>
</evidence>
<dbReference type="EMBL" id="CP111024">
    <property type="protein sequence ID" value="WAR23232.1"/>
    <property type="molecule type" value="Genomic_DNA"/>
</dbReference>
<dbReference type="Proteomes" id="UP001164746">
    <property type="component" value="Chromosome 13"/>
</dbReference>
<sequence>MCCAHKETENENAFKPLISDGLLDRTSVMIEIHRPVPYFRTKNDEQDERLIKSNQRADL</sequence>
<gene>
    <name evidence="1" type="ORF">MAR_036901</name>
</gene>
<proteinExistence type="predicted"/>
<accession>A0ABY7FQB8</accession>
<reference evidence="1" key="1">
    <citation type="submission" date="2022-11" db="EMBL/GenBank/DDBJ databases">
        <title>Centuries of genome instability and evolution in soft-shell clam transmissible cancer (bioRxiv).</title>
        <authorList>
            <person name="Hart S.F.M."/>
            <person name="Yonemitsu M.A."/>
            <person name="Giersch R.M."/>
            <person name="Beal B.F."/>
            <person name="Arriagada G."/>
            <person name="Davis B.W."/>
            <person name="Ostrander E.A."/>
            <person name="Goff S.P."/>
            <person name="Metzger M.J."/>
        </authorList>
    </citation>
    <scope>NUCLEOTIDE SEQUENCE</scope>
    <source>
        <strain evidence="1">MELC-2E11</strain>
        <tissue evidence="1">Siphon/mantle</tissue>
    </source>
</reference>
<evidence type="ECO:0000313" key="2">
    <source>
        <dbReference type="Proteomes" id="UP001164746"/>
    </source>
</evidence>